<proteinExistence type="predicted"/>
<feature type="compositionally biased region" description="Basic and acidic residues" evidence="1">
    <location>
        <begin position="60"/>
        <end position="70"/>
    </location>
</feature>
<keyword evidence="3" id="KW-1185">Reference proteome</keyword>
<protein>
    <submittedName>
        <fullName evidence="2">Uncharacterized protein</fullName>
    </submittedName>
</protein>
<organism evidence="2 3">
    <name type="scientific">Haloferula sargassicola</name>
    <dbReference type="NCBI Taxonomy" id="490096"/>
    <lineage>
        <taxon>Bacteria</taxon>
        <taxon>Pseudomonadati</taxon>
        <taxon>Verrucomicrobiota</taxon>
        <taxon>Verrucomicrobiia</taxon>
        <taxon>Verrucomicrobiales</taxon>
        <taxon>Verrucomicrobiaceae</taxon>
        <taxon>Haloferula</taxon>
    </lineage>
</organism>
<name>A0ABP9UKS2_9BACT</name>
<dbReference type="Proteomes" id="UP001476282">
    <property type="component" value="Unassembled WGS sequence"/>
</dbReference>
<feature type="compositionally biased region" description="Basic and acidic residues" evidence="1">
    <location>
        <begin position="39"/>
        <end position="52"/>
    </location>
</feature>
<evidence type="ECO:0000313" key="2">
    <source>
        <dbReference type="EMBL" id="GAA5482201.1"/>
    </source>
</evidence>
<comment type="caution">
    <text evidence="2">The sequence shown here is derived from an EMBL/GenBank/DDBJ whole genome shotgun (WGS) entry which is preliminary data.</text>
</comment>
<evidence type="ECO:0000313" key="3">
    <source>
        <dbReference type="Proteomes" id="UP001476282"/>
    </source>
</evidence>
<reference evidence="2 3" key="1">
    <citation type="submission" date="2024-02" db="EMBL/GenBank/DDBJ databases">
        <title>Haloferula sargassicola NBRC 104335.</title>
        <authorList>
            <person name="Ichikawa N."/>
            <person name="Katano-Makiyama Y."/>
            <person name="Hidaka K."/>
        </authorList>
    </citation>
    <scope>NUCLEOTIDE SEQUENCE [LARGE SCALE GENOMIC DNA]</scope>
    <source>
        <strain evidence="2 3">NBRC 104335</strain>
    </source>
</reference>
<gene>
    <name evidence="2" type="ORF">Hsar01_01418</name>
</gene>
<sequence length="261" mass="29322">MSPESISKHHRAFLAGVFLAALACFLAVKSYTGVRSAKDRSEAIDAGRDRGRGASSFDMNHLRGEGDQEGEWRPIRDLSPKLRKTVQELETRAAFMDSPLGFKSDEQMAAMEEAREIVDDLSVNELKALIRFYRRPDSWKLPLMGFDLVGSLIYERWGKLDGQDAVDAITRRVEDQIEKNGGAFDANDPFRDPDLHEMAVVFWGWSSSDPMASGEGLRQMLDELGRRGIEVSELEEGIRSKLRQFAQPPAVVEEGEDPFVE</sequence>
<feature type="region of interest" description="Disordered" evidence="1">
    <location>
        <begin position="39"/>
        <end position="70"/>
    </location>
</feature>
<accession>A0ABP9UKS2</accession>
<evidence type="ECO:0000256" key="1">
    <source>
        <dbReference type="SAM" id="MobiDB-lite"/>
    </source>
</evidence>
<dbReference type="EMBL" id="BAABRI010000007">
    <property type="protein sequence ID" value="GAA5482201.1"/>
    <property type="molecule type" value="Genomic_DNA"/>
</dbReference>